<dbReference type="PANTHER" id="PTHR11934:SF0">
    <property type="entry name" value="RIBOSE-5-PHOSPHATE ISOMERASE"/>
    <property type="match status" value="1"/>
</dbReference>
<comment type="subunit">
    <text evidence="3">Homodimer.</text>
</comment>
<dbReference type="GO" id="GO:0006014">
    <property type="term" value="P:D-ribose metabolic process"/>
    <property type="evidence" value="ECO:0007669"/>
    <property type="project" value="TreeGrafter"/>
</dbReference>
<feature type="binding site" evidence="3">
    <location>
        <position position="124"/>
    </location>
    <ligand>
        <name>substrate</name>
    </ligand>
</feature>
<dbReference type="NCBIfam" id="NF001924">
    <property type="entry name" value="PRK00702.1"/>
    <property type="match status" value="1"/>
</dbReference>
<sequence>MLSNDDIKKNLGFAAADYVSSGMTIGAGTGTTAYWFLQALGEKVKQGLDVVAVPTSTATANLLIENNVPLKTLNEVDKIDLVLDGADEIDPAFRLIKGGGGAHLQEKMVAAAADRMIVLADASKLVSQLGRFPLPVEVVPFGYRQVQQKIAKTYGIDVTVREKFGAPFISDHGHYILDCHFGTIADPLNLHAWLNQIPGVVENGLFLQYATATLIGYPDGNIIFTPNPQR</sequence>
<dbReference type="InterPro" id="IPR037171">
    <property type="entry name" value="NagB/RpiA_transferase-like"/>
</dbReference>
<dbReference type="RefSeq" id="WP_046369282.1">
    <property type="nucleotide sequence ID" value="NZ_BBWV01000002.1"/>
</dbReference>
<keyword evidence="2 3" id="KW-0413">Isomerase</keyword>
<dbReference type="GO" id="GO:0004751">
    <property type="term" value="F:ribose-5-phosphate isomerase activity"/>
    <property type="evidence" value="ECO:0007669"/>
    <property type="project" value="UniProtKB-UniRule"/>
</dbReference>
<comment type="catalytic activity">
    <reaction evidence="1 3">
        <text>aldehydo-D-ribose 5-phosphate = D-ribulose 5-phosphate</text>
        <dbReference type="Rhea" id="RHEA:14657"/>
        <dbReference type="ChEBI" id="CHEBI:58121"/>
        <dbReference type="ChEBI" id="CHEBI:58273"/>
        <dbReference type="EC" id="5.3.1.6"/>
    </reaction>
</comment>
<name>A0A0E9N261_9BACT</name>
<dbReference type="CDD" id="cd01398">
    <property type="entry name" value="RPI_A"/>
    <property type="match status" value="1"/>
</dbReference>
<dbReference type="EC" id="5.3.1.6" evidence="3"/>
<evidence type="ECO:0000313" key="4">
    <source>
        <dbReference type="EMBL" id="GAO43400.1"/>
    </source>
</evidence>
<dbReference type="Proteomes" id="UP000033121">
    <property type="component" value="Unassembled WGS sequence"/>
</dbReference>
<comment type="caution">
    <text evidence="4">The sequence shown here is derived from an EMBL/GenBank/DDBJ whole genome shotgun (WGS) entry which is preliminary data.</text>
</comment>
<dbReference type="EMBL" id="BBWV01000002">
    <property type="protein sequence ID" value="GAO43400.1"/>
    <property type="molecule type" value="Genomic_DNA"/>
</dbReference>
<comment type="similarity">
    <text evidence="3">Belongs to the ribose 5-phosphate isomerase family.</text>
</comment>
<dbReference type="Gene3D" id="3.40.50.1360">
    <property type="match status" value="1"/>
</dbReference>
<evidence type="ECO:0000256" key="3">
    <source>
        <dbReference type="HAMAP-Rule" id="MF_00170"/>
    </source>
</evidence>
<dbReference type="GO" id="GO:0009052">
    <property type="term" value="P:pentose-phosphate shunt, non-oxidative branch"/>
    <property type="evidence" value="ECO:0007669"/>
    <property type="project" value="UniProtKB-UniRule"/>
</dbReference>
<keyword evidence="5" id="KW-1185">Reference proteome</keyword>
<comment type="pathway">
    <text evidence="3">Carbohydrate degradation; pentose phosphate pathway; D-ribose 5-phosphate from D-ribulose 5-phosphate (non-oxidative stage): step 1/1.</text>
</comment>
<dbReference type="NCBIfam" id="TIGR00021">
    <property type="entry name" value="rpiA"/>
    <property type="match status" value="1"/>
</dbReference>
<evidence type="ECO:0000256" key="2">
    <source>
        <dbReference type="ARBA" id="ARBA00023235"/>
    </source>
</evidence>
<evidence type="ECO:0000313" key="5">
    <source>
        <dbReference type="Proteomes" id="UP000033121"/>
    </source>
</evidence>
<dbReference type="AlphaFoldDB" id="A0A0E9N261"/>
<dbReference type="FunFam" id="3.40.50.1360:FF:000001">
    <property type="entry name" value="Ribose-5-phosphate isomerase A"/>
    <property type="match status" value="1"/>
</dbReference>
<dbReference type="GO" id="GO:0005829">
    <property type="term" value="C:cytosol"/>
    <property type="evidence" value="ECO:0007669"/>
    <property type="project" value="TreeGrafter"/>
</dbReference>
<proteinExistence type="inferred from homology"/>
<feature type="active site" description="Proton acceptor" evidence="3">
    <location>
        <position position="106"/>
    </location>
</feature>
<evidence type="ECO:0000256" key="1">
    <source>
        <dbReference type="ARBA" id="ARBA00001713"/>
    </source>
</evidence>
<dbReference type="Gene3D" id="3.30.70.260">
    <property type="match status" value="1"/>
</dbReference>
<feature type="binding site" evidence="3">
    <location>
        <begin position="84"/>
        <end position="87"/>
    </location>
    <ligand>
        <name>substrate</name>
    </ligand>
</feature>
<comment type="function">
    <text evidence="3">Catalyzes the reversible conversion of ribose-5-phosphate to ribulose 5-phosphate.</text>
</comment>
<dbReference type="Pfam" id="PF06026">
    <property type="entry name" value="Rib_5-P_isom_A"/>
    <property type="match status" value="1"/>
</dbReference>
<dbReference type="UniPathway" id="UPA00115">
    <property type="reaction ID" value="UER00412"/>
</dbReference>
<organism evidence="4 5">
    <name type="scientific">Flavihumibacter petaseus NBRC 106054</name>
    <dbReference type="NCBI Taxonomy" id="1220578"/>
    <lineage>
        <taxon>Bacteria</taxon>
        <taxon>Pseudomonadati</taxon>
        <taxon>Bacteroidota</taxon>
        <taxon>Chitinophagia</taxon>
        <taxon>Chitinophagales</taxon>
        <taxon>Chitinophagaceae</taxon>
        <taxon>Flavihumibacter</taxon>
    </lineage>
</organism>
<dbReference type="STRING" id="1220578.FPE01S_02_05050"/>
<feature type="binding site" evidence="3">
    <location>
        <begin position="97"/>
        <end position="100"/>
    </location>
    <ligand>
        <name>substrate</name>
    </ligand>
</feature>
<feature type="binding site" evidence="3">
    <location>
        <begin position="29"/>
        <end position="32"/>
    </location>
    <ligand>
        <name>substrate</name>
    </ligand>
</feature>
<accession>A0A0E9N261</accession>
<dbReference type="SUPFAM" id="SSF100950">
    <property type="entry name" value="NagB/RpiA/CoA transferase-like"/>
    <property type="match status" value="1"/>
</dbReference>
<dbReference type="PANTHER" id="PTHR11934">
    <property type="entry name" value="RIBOSE-5-PHOSPHATE ISOMERASE"/>
    <property type="match status" value="1"/>
</dbReference>
<dbReference type="HAMAP" id="MF_00170">
    <property type="entry name" value="Rib_5P_isom_A"/>
    <property type="match status" value="1"/>
</dbReference>
<dbReference type="SUPFAM" id="SSF75445">
    <property type="entry name" value="D-ribose-5-phosphate isomerase (RpiA), lid domain"/>
    <property type="match status" value="1"/>
</dbReference>
<reference evidence="4 5" key="1">
    <citation type="submission" date="2015-04" db="EMBL/GenBank/DDBJ databases">
        <title>Whole genome shotgun sequence of Flavihumibacter petaseus NBRC 106054.</title>
        <authorList>
            <person name="Miyazawa S."/>
            <person name="Hosoyama A."/>
            <person name="Hashimoto M."/>
            <person name="Noguchi M."/>
            <person name="Tsuchikane K."/>
            <person name="Ohji S."/>
            <person name="Yamazoe A."/>
            <person name="Ichikawa N."/>
            <person name="Kimura A."/>
            <person name="Fujita N."/>
        </authorList>
    </citation>
    <scope>NUCLEOTIDE SEQUENCE [LARGE SCALE GENOMIC DNA]</scope>
    <source>
        <strain evidence="4 5">NBRC 106054</strain>
    </source>
</reference>
<gene>
    <name evidence="3 4" type="primary">rpiA</name>
    <name evidence="4" type="ORF">FPE01S_02_05050</name>
</gene>
<dbReference type="OrthoDB" id="5870696at2"/>
<dbReference type="InterPro" id="IPR004788">
    <property type="entry name" value="Ribose5P_isomerase_type_A"/>
</dbReference>
<protein>
    <recommendedName>
        <fullName evidence="3">Ribose-5-phosphate isomerase A</fullName>
        <ecNumber evidence="3">5.3.1.6</ecNumber>
    </recommendedName>
    <alternativeName>
        <fullName evidence="3">Phosphoriboisomerase A</fullName>
        <shortName evidence="3">PRI</shortName>
    </alternativeName>
</protein>
<dbReference type="InterPro" id="IPR020672">
    <property type="entry name" value="Ribose5P_isomerase_typA_subgr"/>
</dbReference>